<feature type="domain" description="DUSP" evidence="1">
    <location>
        <begin position="287"/>
        <end position="471"/>
    </location>
</feature>
<organism evidence="2 3">
    <name type="scientific">Euplotes crassus</name>
    <dbReference type="NCBI Taxonomy" id="5936"/>
    <lineage>
        <taxon>Eukaryota</taxon>
        <taxon>Sar</taxon>
        <taxon>Alveolata</taxon>
        <taxon>Ciliophora</taxon>
        <taxon>Intramacronucleata</taxon>
        <taxon>Spirotrichea</taxon>
        <taxon>Hypotrichia</taxon>
        <taxon>Euplotida</taxon>
        <taxon>Euplotidae</taxon>
        <taxon>Moneuplotes</taxon>
    </lineage>
</organism>
<dbReference type="Proteomes" id="UP001295684">
    <property type="component" value="Unassembled WGS sequence"/>
</dbReference>
<evidence type="ECO:0000313" key="2">
    <source>
        <dbReference type="EMBL" id="CAI2363950.1"/>
    </source>
</evidence>
<dbReference type="InterPro" id="IPR035927">
    <property type="entry name" value="DUSP-like_sf"/>
</dbReference>
<gene>
    <name evidence="2" type="ORF">ECRASSUSDP1_LOCUS5290</name>
</gene>
<dbReference type="GO" id="GO:0004843">
    <property type="term" value="F:cysteine-type deubiquitinase activity"/>
    <property type="evidence" value="ECO:0007669"/>
    <property type="project" value="InterPro"/>
</dbReference>
<sequence length="471" mass="54455">MSQNSSFTRRPFTRFKAKSPDKYYLSNKFMLDISTMNVPTSVENVKISPVSTKRATKAKYNSIEKLIEHKLKLLAKDLYQELYDSLSKNFSKKFKCDRCFQSKTKYVTPEKSTRQDQVRKSVTNNREKMIPDDVFDKKSFSGFNSFKAKDEMICSKKAIQKISVNKLPCNSAKKVPKSAQKAKNRISINLASLSSCRGDVLDDKDHEQTNPSLMTENKPSLFSTRIVERQNYKPLDLSDNAADPHEKCHEAPCGNLCPKLPPQSQREIIFENSGYRKAHKKSAISISSTHIGQLCLKNGQKTFSVKRDIQDKKYAIEADWWHQWCDYVNLEHSEQQVMLKLMKNIPQVQSYENLAFTKHQGDEDSIDSENITSIVEEIGHIYKNKKKSKISCKLPNRSRGVPSDYIMQLNTEDLYERPGEICNQKIAAVDEKGQLCIKNDCCESYDYVLVNINTWDYLKRWYNYDIELEVK</sequence>
<dbReference type="AlphaFoldDB" id="A0AAD1U9R1"/>
<proteinExistence type="predicted"/>
<dbReference type="Pfam" id="PF06337">
    <property type="entry name" value="DUSP"/>
    <property type="match status" value="1"/>
</dbReference>
<keyword evidence="3" id="KW-1185">Reference proteome</keyword>
<dbReference type="InterPro" id="IPR006615">
    <property type="entry name" value="Pept_C19_DUSP"/>
</dbReference>
<protein>
    <recommendedName>
        <fullName evidence="1">DUSP domain-containing protein</fullName>
    </recommendedName>
</protein>
<accession>A0AAD1U9R1</accession>
<comment type="caution">
    <text evidence="2">The sequence shown here is derived from an EMBL/GenBank/DDBJ whole genome shotgun (WGS) entry which is preliminary data.</text>
</comment>
<dbReference type="Gene3D" id="3.30.2230.10">
    <property type="entry name" value="DUSP-like"/>
    <property type="match status" value="1"/>
</dbReference>
<evidence type="ECO:0000313" key="3">
    <source>
        <dbReference type="Proteomes" id="UP001295684"/>
    </source>
</evidence>
<dbReference type="PROSITE" id="PS51283">
    <property type="entry name" value="DUSP"/>
    <property type="match status" value="1"/>
</dbReference>
<evidence type="ECO:0000259" key="1">
    <source>
        <dbReference type="PROSITE" id="PS51283"/>
    </source>
</evidence>
<dbReference type="SUPFAM" id="SSF143791">
    <property type="entry name" value="DUSP-like"/>
    <property type="match status" value="1"/>
</dbReference>
<name>A0AAD1U9R1_EUPCR</name>
<reference evidence="2" key="1">
    <citation type="submission" date="2023-07" db="EMBL/GenBank/DDBJ databases">
        <authorList>
            <consortium name="AG Swart"/>
            <person name="Singh M."/>
            <person name="Singh A."/>
            <person name="Seah K."/>
            <person name="Emmerich C."/>
        </authorList>
    </citation>
    <scope>NUCLEOTIDE SEQUENCE</scope>
    <source>
        <strain evidence="2">DP1</strain>
    </source>
</reference>
<dbReference type="EMBL" id="CAMPGE010005104">
    <property type="protein sequence ID" value="CAI2363950.1"/>
    <property type="molecule type" value="Genomic_DNA"/>
</dbReference>